<gene>
    <name evidence="3" type="ORF">GCM10007147_11520</name>
</gene>
<dbReference type="Proteomes" id="UP000654947">
    <property type="component" value="Unassembled WGS sequence"/>
</dbReference>
<keyword evidence="2" id="KW-1133">Transmembrane helix</keyword>
<keyword evidence="4" id="KW-1185">Reference proteome</keyword>
<sequence length="224" mass="23467">MSTLSAPQADGALPGSAGHPGAHPVRAGESMQMMLANRPCRLLRAGAFTLVCTNLSAHGHAWCSGHGVPPLGLALGVLVVLVTAWAAAGQRHGLASLTAWTAWGQLALHVSFSWAQTLGGAHTHTADALTHTDLPAGSMLALHGAAALAGAWWLHRGERALLAFLRFMARRVPPLLPCLLESTATPVRPRQGRSRTAARADRPRRPHLGWSRLVRGPPAVALAA</sequence>
<dbReference type="AlphaFoldDB" id="A0A919CGJ2"/>
<feature type="transmembrane region" description="Helical" evidence="2">
    <location>
        <begin position="68"/>
        <end position="87"/>
    </location>
</feature>
<dbReference type="RefSeq" id="WP_017575651.1">
    <property type="nucleotide sequence ID" value="NZ_BMXL01000004.1"/>
</dbReference>
<keyword evidence="2" id="KW-0812">Transmembrane</keyword>
<protein>
    <submittedName>
        <fullName evidence="3">Uncharacterized protein</fullName>
    </submittedName>
</protein>
<accession>A0A919CGJ2</accession>
<comment type="caution">
    <text evidence="3">The sequence shown here is derived from an EMBL/GenBank/DDBJ whole genome shotgun (WGS) entry which is preliminary data.</text>
</comment>
<dbReference type="EMBL" id="BMXL01000004">
    <property type="protein sequence ID" value="GHD20002.1"/>
    <property type="molecule type" value="Genomic_DNA"/>
</dbReference>
<keyword evidence="2" id="KW-0472">Membrane</keyword>
<evidence type="ECO:0000313" key="3">
    <source>
        <dbReference type="EMBL" id="GHD20002.1"/>
    </source>
</evidence>
<proteinExistence type="predicted"/>
<name>A0A919CGJ2_9ACTN</name>
<evidence type="ECO:0000313" key="4">
    <source>
        <dbReference type="Proteomes" id="UP000654947"/>
    </source>
</evidence>
<organism evidence="3 4">
    <name type="scientific">Nocardiopsis kunsanensis</name>
    <dbReference type="NCBI Taxonomy" id="141693"/>
    <lineage>
        <taxon>Bacteria</taxon>
        <taxon>Bacillati</taxon>
        <taxon>Actinomycetota</taxon>
        <taxon>Actinomycetes</taxon>
        <taxon>Streptosporangiales</taxon>
        <taxon>Nocardiopsidaceae</taxon>
        <taxon>Nocardiopsis</taxon>
    </lineage>
</organism>
<evidence type="ECO:0000256" key="1">
    <source>
        <dbReference type="SAM" id="MobiDB-lite"/>
    </source>
</evidence>
<feature type="region of interest" description="Disordered" evidence="1">
    <location>
        <begin position="187"/>
        <end position="211"/>
    </location>
</feature>
<feature type="transmembrane region" description="Helical" evidence="2">
    <location>
        <begin position="42"/>
        <end position="62"/>
    </location>
</feature>
<reference evidence="3 4" key="1">
    <citation type="journal article" date="2014" name="Int. J. Syst. Evol. Microbiol.">
        <title>Complete genome sequence of Corynebacterium casei LMG S-19264T (=DSM 44701T), isolated from a smear-ripened cheese.</title>
        <authorList>
            <consortium name="US DOE Joint Genome Institute (JGI-PGF)"/>
            <person name="Walter F."/>
            <person name="Albersmeier A."/>
            <person name="Kalinowski J."/>
            <person name="Ruckert C."/>
        </authorList>
    </citation>
    <scope>NUCLEOTIDE SEQUENCE [LARGE SCALE GENOMIC DNA]</scope>
    <source>
        <strain evidence="3 4">KCTC 19473</strain>
    </source>
</reference>
<feature type="region of interest" description="Disordered" evidence="1">
    <location>
        <begin position="1"/>
        <end position="24"/>
    </location>
</feature>
<evidence type="ECO:0000256" key="2">
    <source>
        <dbReference type="SAM" id="Phobius"/>
    </source>
</evidence>